<comment type="caution">
    <text evidence="1">The sequence shown here is derived from an EMBL/GenBank/DDBJ whole genome shotgun (WGS) entry which is preliminary data.</text>
</comment>
<dbReference type="Proteomes" id="UP000688137">
    <property type="component" value="Unassembled WGS sequence"/>
</dbReference>
<keyword evidence="2" id="KW-1185">Reference proteome</keyword>
<dbReference type="EMBL" id="CAJJDM010000041">
    <property type="protein sequence ID" value="CAD8068341.1"/>
    <property type="molecule type" value="Genomic_DNA"/>
</dbReference>
<organism evidence="1 2">
    <name type="scientific">Paramecium primaurelia</name>
    <dbReference type="NCBI Taxonomy" id="5886"/>
    <lineage>
        <taxon>Eukaryota</taxon>
        <taxon>Sar</taxon>
        <taxon>Alveolata</taxon>
        <taxon>Ciliophora</taxon>
        <taxon>Intramacronucleata</taxon>
        <taxon>Oligohymenophorea</taxon>
        <taxon>Peniculida</taxon>
        <taxon>Parameciidae</taxon>
        <taxon>Paramecium</taxon>
    </lineage>
</organism>
<sequence>MFDLKRKRLLTNDDLNNQNIIPKTPVIKTLKDTSILLPDLQLTYEIPNCFNYIPITIIPEDVRLEKYQLPWVSKYIKKRQRFQNENLSHRVINMMERQLLSRNSQKLPIDNYRF</sequence>
<evidence type="ECO:0000313" key="1">
    <source>
        <dbReference type="EMBL" id="CAD8068341.1"/>
    </source>
</evidence>
<accession>A0A8S1LQX4</accession>
<reference evidence="1" key="1">
    <citation type="submission" date="2021-01" db="EMBL/GenBank/DDBJ databases">
        <authorList>
            <consortium name="Genoscope - CEA"/>
            <person name="William W."/>
        </authorList>
    </citation>
    <scope>NUCLEOTIDE SEQUENCE</scope>
</reference>
<name>A0A8S1LQX4_PARPR</name>
<proteinExistence type="predicted"/>
<gene>
    <name evidence="1" type="ORF">PPRIM_AZ9-3.1.T0420110</name>
</gene>
<protein>
    <submittedName>
        <fullName evidence="1">Uncharacterized protein</fullName>
    </submittedName>
</protein>
<evidence type="ECO:0000313" key="2">
    <source>
        <dbReference type="Proteomes" id="UP000688137"/>
    </source>
</evidence>
<dbReference type="AlphaFoldDB" id="A0A8S1LQX4"/>